<dbReference type="AlphaFoldDB" id="A0A291QYW5"/>
<evidence type="ECO:0000313" key="11">
    <source>
        <dbReference type="Proteomes" id="UP000220133"/>
    </source>
</evidence>
<feature type="binding site" evidence="6">
    <location>
        <position position="255"/>
    </location>
    <ligand>
        <name>substrate</name>
    </ligand>
</feature>
<comment type="similarity">
    <text evidence="1 4 8">Belongs to the glycosyl hydrolase 26 family.</text>
</comment>
<evidence type="ECO:0000256" key="2">
    <source>
        <dbReference type="ARBA" id="ARBA00022801"/>
    </source>
</evidence>
<feature type="chain" id="PRO_5011835988" description="Mannan endo-1,4-beta-mannosidase" evidence="4">
    <location>
        <begin position="20"/>
        <end position="372"/>
    </location>
</feature>
<keyword evidence="4" id="KW-0732">Signal</keyword>
<name>A0A291QYW5_9BACT</name>
<accession>A0A291QYW5</accession>
<dbReference type="PROSITE" id="PS51764">
    <property type="entry name" value="GH26"/>
    <property type="match status" value="1"/>
</dbReference>
<sequence length="372" mass="42754">MKKLITCIFTILIAHFALAQQLIDGAATRQTKNLYRNLFKLSGKAVLLGQQDALAYGVNWKYVDGKCDMKELAGDYPAVLGWDLGHIENGSAVNLDSVPFEKMRAYILETYNRGGVNTISWHGNNPVNDSSAWNTAPGTVKSILPGGAYHEKFITWLDKIATFLESLKNNDGEYIPVLFRPFHELTGDWFWWGTKSSGAEEFKELFRFTVMYLRDVKQLHHLIYVYNTSQTPNKESFLERYPGDAYVDVLSFDAYQYVDPSKDDSFTKSVHKNLQEVYELASRKQKLLALAETGYERIPYEKWWTHSLWPAIKDIPLSYILLWRNAGWRPHEKNMHYYVPFKGDVSAGDFKSFCEKPGVYLSTDALKEGLYQ</sequence>
<dbReference type="Pfam" id="PF02156">
    <property type="entry name" value="Glyco_hydro_26"/>
    <property type="match status" value="1"/>
</dbReference>
<dbReference type="EMBL" id="CP023777">
    <property type="protein sequence ID" value="ATL49137.1"/>
    <property type="molecule type" value="Genomic_DNA"/>
</dbReference>
<reference evidence="10 11" key="1">
    <citation type="submission" date="2017-10" db="EMBL/GenBank/DDBJ databases">
        <title>Paenichitinophaga pekingensis gen. nov., sp. nov., isolated from activated sludge.</title>
        <authorList>
            <person name="Jin D."/>
            <person name="Kong X."/>
            <person name="Deng Y."/>
            <person name="Bai Z."/>
        </authorList>
    </citation>
    <scope>NUCLEOTIDE SEQUENCE [LARGE SCALE GENOMIC DNA]</scope>
    <source>
        <strain evidence="10 11">13</strain>
    </source>
</reference>
<keyword evidence="11" id="KW-1185">Reference proteome</keyword>
<dbReference type="GO" id="GO:0006080">
    <property type="term" value="P:substituted mannan metabolic process"/>
    <property type="evidence" value="ECO:0007669"/>
    <property type="project" value="UniProtKB-UniRule"/>
</dbReference>
<dbReference type="GO" id="GO:0005576">
    <property type="term" value="C:extracellular region"/>
    <property type="evidence" value="ECO:0007669"/>
    <property type="project" value="UniProtKB-SubCell"/>
</dbReference>
<comment type="catalytic activity">
    <reaction evidence="4">
        <text>Random hydrolysis of (1-&gt;4)-beta-D-mannosidic linkages in mannans, galactomannans and glucomannans.</text>
        <dbReference type="EC" id="3.2.1.78"/>
    </reaction>
</comment>
<organism evidence="10 11">
    <name type="scientific">Chitinophaga caeni</name>
    <dbReference type="NCBI Taxonomy" id="2029983"/>
    <lineage>
        <taxon>Bacteria</taxon>
        <taxon>Pseudomonadati</taxon>
        <taxon>Bacteroidota</taxon>
        <taxon>Chitinophagia</taxon>
        <taxon>Chitinophagales</taxon>
        <taxon>Chitinophagaceae</taxon>
        <taxon>Chitinophaga</taxon>
    </lineage>
</organism>
<evidence type="ECO:0000256" key="4">
    <source>
        <dbReference type="PIRNR" id="PIRNR018168"/>
    </source>
</evidence>
<dbReference type="KEGG" id="cbae:COR50_19245"/>
<dbReference type="RefSeq" id="WP_098195505.1">
    <property type="nucleotide sequence ID" value="NZ_CP023777.1"/>
</dbReference>
<evidence type="ECO:0000256" key="6">
    <source>
        <dbReference type="PIRSR" id="PIRSR018168-2"/>
    </source>
</evidence>
<comment type="subcellular location">
    <subcellularLocation>
        <location evidence="4">Secreted</location>
    </subcellularLocation>
</comment>
<evidence type="ECO:0000256" key="3">
    <source>
        <dbReference type="ARBA" id="ARBA00023295"/>
    </source>
</evidence>
<evidence type="ECO:0000256" key="8">
    <source>
        <dbReference type="PROSITE-ProRule" id="PRU01100"/>
    </source>
</evidence>
<evidence type="ECO:0000256" key="5">
    <source>
        <dbReference type="PIRSR" id="PIRSR018168-1"/>
    </source>
</evidence>
<dbReference type="PRINTS" id="PR00739">
    <property type="entry name" value="GLHYDRLASE26"/>
</dbReference>
<dbReference type="PANTHER" id="PTHR40079:SF4">
    <property type="entry name" value="GH26 DOMAIN-CONTAINING PROTEIN-RELATED"/>
    <property type="match status" value="1"/>
</dbReference>
<dbReference type="InterPro" id="IPR016714">
    <property type="entry name" value="MANB/E"/>
</dbReference>
<evidence type="ECO:0000313" key="10">
    <source>
        <dbReference type="EMBL" id="ATL49137.1"/>
    </source>
</evidence>
<protein>
    <recommendedName>
        <fullName evidence="4">Mannan endo-1,4-beta-mannosidase</fullName>
        <ecNumber evidence="4">3.2.1.78</ecNumber>
    </recommendedName>
</protein>
<dbReference type="Gene3D" id="3.20.20.80">
    <property type="entry name" value="Glycosidases"/>
    <property type="match status" value="1"/>
</dbReference>
<evidence type="ECO:0000256" key="7">
    <source>
        <dbReference type="PIRSR" id="PIRSR018168-3"/>
    </source>
</evidence>
<keyword evidence="4" id="KW-0964">Secreted</keyword>
<proteinExistence type="inferred from homology"/>
<dbReference type="Proteomes" id="UP000220133">
    <property type="component" value="Chromosome"/>
</dbReference>
<dbReference type="GO" id="GO:0016985">
    <property type="term" value="F:mannan endo-1,4-beta-mannosidase activity"/>
    <property type="evidence" value="ECO:0007669"/>
    <property type="project" value="UniProtKB-UniRule"/>
</dbReference>
<gene>
    <name evidence="10" type="ORF">COR50_19245</name>
</gene>
<dbReference type="InterPro" id="IPR000805">
    <property type="entry name" value="Glyco_hydro_26"/>
</dbReference>
<feature type="domain" description="GH26" evidence="9">
    <location>
        <begin position="29"/>
        <end position="363"/>
    </location>
</feature>
<keyword evidence="4" id="KW-0119">Carbohydrate metabolism</keyword>
<feature type="binding site" evidence="6">
    <location>
        <position position="189"/>
    </location>
    <ligand>
        <name>substrate</name>
    </ligand>
</feature>
<dbReference type="InterPro" id="IPR022790">
    <property type="entry name" value="GH26_dom"/>
</dbReference>
<feature type="active site" description="Nucleophile" evidence="5 8">
    <location>
        <position position="292"/>
    </location>
</feature>
<keyword evidence="2 4" id="KW-0378">Hydrolase</keyword>
<keyword evidence="3 4" id="KW-0326">Glycosidase</keyword>
<dbReference type="SUPFAM" id="SSF51445">
    <property type="entry name" value="(Trans)glycosidases"/>
    <property type="match status" value="1"/>
</dbReference>
<feature type="binding site" evidence="6">
    <location>
        <position position="122"/>
    </location>
    <ligand>
        <name>substrate</name>
    </ligand>
</feature>
<feature type="active site" description="Proton donor" evidence="5 8">
    <location>
        <position position="184"/>
    </location>
</feature>
<feature type="signal peptide" evidence="4">
    <location>
        <begin position="1"/>
        <end position="19"/>
    </location>
</feature>
<dbReference type="PANTHER" id="PTHR40079">
    <property type="entry name" value="MANNAN ENDO-1,4-BETA-MANNOSIDASE E-RELATED"/>
    <property type="match status" value="1"/>
</dbReference>
<dbReference type="EC" id="3.2.1.78" evidence="4"/>
<dbReference type="PIRSF" id="PIRSF018168">
    <property type="entry name" value="Mannan-1_4-beta-mannosidase"/>
    <property type="match status" value="1"/>
</dbReference>
<dbReference type="InterPro" id="IPR017853">
    <property type="entry name" value="GH"/>
</dbReference>
<evidence type="ECO:0000256" key="1">
    <source>
        <dbReference type="ARBA" id="ARBA00007754"/>
    </source>
</evidence>
<dbReference type="OrthoDB" id="9816550at2"/>
<evidence type="ECO:0000259" key="9">
    <source>
        <dbReference type="PROSITE" id="PS51764"/>
    </source>
</evidence>
<feature type="site" description="Plays an important role in maintaining the position of the catalytic nucleophile" evidence="7">
    <location>
        <position position="183"/>
    </location>
</feature>